<keyword evidence="3" id="KW-1185">Reference proteome</keyword>
<accession>E9DWY4</accession>
<evidence type="ECO:0008006" key="4">
    <source>
        <dbReference type="Google" id="ProtNLM"/>
    </source>
</evidence>
<comment type="similarity">
    <text evidence="1">Belongs to the FAD-binding monooxygenase family.</text>
</comment>
<evidence type="ECO:0000256" key="1">
    <source>
        <dbReference type="ARBA" id="ARBA00010139"/>
    </source>
</evidence>
<dbReference type="InterPro" id="IPR051209">
    <property type="entry name" value="FAD-bind_Monooxygenase_sf"/>
</dbReference>
<sequence length="421" mass="47225">MELQDINGNDGGGSFLADRPIDEYRPIRVVVIGAGISGILTSNRYPGCACDIPAHAYQATFSPNHEWSRFYASSKQIRAYWKTVAGKYNFMKYIKIRQQVVGAVWDNHESQRTFKVKVTSGIQILPVMLPKVSHIDHYIQGKTWISPTFARAITDEHRSGIKAVPWTRNIELELQSVHGSTIRDAPEQLGAVGLFTEAMKKRLKKKPGLSEALIPSFPLVDRRLIPGPGYLEALTHDRVNVIQQGIFLVDETGIPTQDGKHYPVNVITGGRPSRRRTLSCRRTGSQIFLCNETILSLWLLENRPSNGSPRTAMRTLRMTVFTLHRRSCYKGGTYDGRVNALWPGSSLHAMQVFAHPRCEDFEYRHGEDNANSWIGNGWTQNEKDRAVNVDYLDDGQIDFPPVLLPSPVPTPDASLFGESAL</sequence>
<name>E9DWY4_METAQ</name>
<dbReference type="PANTHER" id="PTHR42877">
    <property type="entry name" value="L-ORNITHINE N(5)-MONOOXYGENASE-RELATED"/>
    <property type="match status" value="1"/>
</dbReference>
<dbReference type="InterPro" id="IPR036188">
    <property type="entry name" value="FAD/NAD-bd_sf"/>
</dbReference>
<dbReference type="Gene3D" id="3.50.50.60">
    <property type="entry name" value="FAD/NAD(P)-binding domain"/>
    <property type="match status" value="1"/>
</dbReference>
<dbReference type="OMA" id="WMIEATS"/>
<dbReference type="PANTHER" id="PTHR42877:SF7">
    <property type="entry name" value="FLAVIN-BINDING MONOOXYGENASE-RELATED"/>
    <property type="match status" value="1"/>
</dbReference>
<proteinExistence type="inferred from homology"/>
<organism evidence="3">
    <name type="scientific">Metarhizium acridum (strain CQMa 102)</name>
    <dbReference type="NCBI Taxonomy" id="655827"/>
    <lineage>
        <taxon>Eukaryota</taxon>
        <taxon>Fungi</taxon>
        <taxon>Dikarya</taxon>
        <taxon>Ascomycota</taxon>
        <taxon>Pezizomycotina</taxon>
        <taxon>Sordariomycetes</taxon>
        <taxon>Hypocreomycetidae</taxon>
        <taxon>Hypocreales</taxon>
        <taxon>Clavicipitaceae</taxon>
        <taxon>Metarhizium</taxon>
    </lineage>
</organism>
<dbReference type="InParanoid" id="E9DWY4"/>
<gene>
    <name evidence="2" type="ORF">MAC_02132</name>
</gene>
<reference evidence="2 3" key="1">
    <citation type="journal article" date="2011" name="PLoS Genet.">
        <title>Genome sequencing and comparative transcriptomics of the model entomopathogenic fungi Metarhizium anisopliae and M. acridum.</title>
        <authorList>
            <person name="Gao Q."/>
            <person name="Jin K."/>
            <person name="Ying S.H."/>
            <person name="Zhang Y."/>
            <person name="Xiao G."/>
            <person name="Shang Y."/>
            <person name="Duan Z."/>
            <person name="Hu X."/>
            <person name="Xie X.Q."/>
            <person name="Zhou G."/>
            <person name="Peng G."/>
            <person name="Luo Z."/>
            <person name="Huang W."/>
            <person name="Wang B."/>
            <person name="Fang W."/>
            <person name="Wang S."/>
            <person name="Zhong Y."/>
            <person name="Ma L.J."/>
            <person name="St Leger R.J."/>
            <person name="Zhao G.P."/>
            <person name="Pei Y."/>
            <person name="Feng M.G."/>
            <person name="Xia Y."/>
            <person name="Wang C."/>
        </authorList>
    </citation>
    <scope>NUCLEOTIDE SEQUENCE [LARGE SCALE GENOMIC DNA]</scope>
    <source>
        <strain evidence="2 3">CQMa 102</strain>
    </source>
</reference>
<evidence type="ECO:0000313" key="3">
    <source>
        <dbReference type="Proteomes" id="UP000002499"/>
    </source>
</evidence>
<dbReference type="eggNOG" id="KOG1399">
    <property type="taxonomic scope" value="Eukaryota"/>
</dbReference>
<dbReference type="HOGENOM" id="CLU_652250_0_0_1"/>
<dbReference type="AlphaFoldDB" id="E9DWY4"/>
<dbReference type="OrthoDB" id="74360at2759"/>
<dbReference type="SUPFAM" id="SSF51905">
    <property type="entry name" value="FAD/NAD(P)-binding domain"/>
    <property type="match status" value="1"/>
</dbReference>
<dbReference type="Proteomes" id="UP000002499">
    <property type="component" value="Unassembled WGS sequence"/>
</dbReference>
<evidence type="ECO:0000313" key="2">
    <source>
        <dbReference type="EMBL" id="EFY91847.1"/>
    </source>
</evidence>
<dbReference type="EMBL" id="GL698479">
    <property type="protein sequence ID" value="EFY91847.1"/>
    <property type="molecule type" value="Genomic_DNA"/>
</dbReference>
<protein>
    <recommendedName>
        <fullName evidence="4">Monooxygenase</fullName>
    </recommendedName>
</protein>